<organism evidence="3 4">
    <name type="scientific">Calidithermus roseus</name>
    <dbReference type="NCBI Taxonomy" id="1644118"/>
    <lineage>
        <taxon>Bacteria</taxon>
        <taxon>Thermotogati</taxon>
        <taxon>Deinococcota</taxon>
        <taxon>Deinococci</taxon>
        <taxon>Thermales</taxon>
        <taxon>Thermaceae</taxon>
        <taxon>Calidithermus</taxon>
    </lineage>
</organism>
<proteinExistence type="inferred from homology"/>
<sequence>MPKTTTKKASAARLSNKPIPMRLDEESRLLVRRAAMMSGVTVSQFMRQHVLEAARRTVEAQQVIRLSLEAAENFAAALSGPATPNERLTELFRRHRGIPPRRAGEGS</sequence>
<keyword evidence="1" id="KW-1277">Toxin-antitoxin system</keyword>
<dbReference type="OrthoDB" id="7569726at2"/>
<evidence type="ECO:0008006" key="5">
    <source>
        <dbReference type="Google" id="ProtNLM"/>
    </source>
</evidence>
<evidence type="ECO:0000256" key="1">
    <source>
        <dbReference type="ARBA" id="ARBA00022649"/>
    </source>
</evidence>
<evidence type="ECO:0000313" key="4">
    <source>
        <dbReference type="Proteomes" id="UP000265341"/>
    </source>
</evidence>
<protein>
    <recommendedName>
        <fullName evidence="5">DUF1778 domain-containing protein</fullName>
    </recommendedName>
</protein>
<accession>A0A399EF19</accession>
<dbReference type="AlphaFoldDB" id="A0A399EF19"/>
<dbReference type="InterPro" id="IPR014795">
    <property type="entry name" value="TacA_1-like"/>
</dbReference>
<reference evidence="3 4" key="1">
    <citation type="submission" date="2018-08" db="EMBL/GenBank/DDBJ databases">
        <title>Meiothermus roseus NBRC 110900 genome sequencing project.</title>
        <authorList>
            <person name="Da Costa M.S."/>
            <person name="Albuquerque L."/>
            <person name="Raposo P."/>
            <person name="Froufe H.J.C."/>
            <person name="Barroso C.S."/>
            <person name="Egas C."/>
        </authorList>
    </citation>
    <scope>NUCLEOTIDE SEQUENCE [LARGE SCALE GENOMIC DNA]</scope>
    <source>
        <strain evidence="3 4">NBRC 110900</strain>
    </source>
</reference>
<dbReference type="RefSeq" id="WP_119280601.1">
    <property type="nucleotide sequence ID" value="NZ_QWLA01000137.1"/>
</dbReference>
<dbReference type="Proteomes" id="UP000265341">
    <property type="component" value="Unassembled WGS sequence"/>
</dbReference>
<dbReference type="SUPFAM" id="SSF47598">
    <property type="entry name" value="Ribbon-helix-helix"/>
    <property type="match status" value="1"/>
</dbReference>
<gene>
    <name evidence="3" type="ORF">Mrose_03539</name>
</gene>
<evidence type="ECO:0000313" key="3">
    <source>
        <dbReference type="EMBL" id="RIH81749.1"/>
    </source>
</evidence>
<dbReference type="Pfam" id="PF08681">
    <property type="entry name" value="TacA1"/>
    <property type="match status" value="1"/>
</dbReference>
<dbReference type="EMBL" id="QWLA01000137">
    <property type="protein sequence ID" value="RIH81749.1"/>
    <property type="molecule type" value="Genomic_DNA"/>
</dbReference>
<dbReference type="Gene3D" id="1.20.5.780">
    <property type="entry name" value="Single helix bin"/>
    <property type="match status" value="1"/>
</dbReference>
<name>A0A399EF19_9DEIN</name>
<keyword evidence="4" id="KW-1185">Reference proteome</keyword>
<dbReference type="PANTHER" id="PTHR35401:SF2">
    <property type="entry name" value="ABC-TYPE TRANSPORT SYSTEM"/>
    <property type="match status" value="1"/>
</dbReference>
<dbReference type="PANTHER" id="PTHR35401">
    <property type="entry name" value="COPG FAMILY HELIX-TURN-HELIX PROTEIN-RELATED-RELATED"/>
    <property type="match status" value="1"/>
</dbReference>
<dbReference type="InterPro" id="IPR010985">
    <property type="entry name" value="Ribbon_hlx_hlx"/>
</dbReference>
<dbReference type="GO" id="GO:0006355">
    <property type="term" value="P:regulation of DNA-templated transcription"/>
    <property type="evidence" value="ECO:0007669"/>
    <property type="project" value="InterPro"/>
</dbReference>
<evidence type="ECO:0000256" key="2">
    <source>
        <dbReference type="ARBA" id="ARBA00049988"/>
    </source>
</evidence>
<comment type="similarity">
    <text evidence="2">Belongs to the TacA antitoxin family.</text>
</comment>
<comment type="caution">
    <text evidence="3">The sequence shown here is derived from an EMBL/GenBank/DDBJ whole genome shotgun (WGS) entry which is preliminary data.</text>
</comment>